<name>A0A166QKK7_9AGAM</name>
<sequence>MPRTSAGKLSRGADGDLVPETYTPVLPKWTAARLRVSTHDERFDAPLDRNDIDVMRVVVISCYKLFQRKTYDRMALNAWNAPPLGMLYLAFRAFQFIFTKHGFSADQTGTMFLGTEVGVVGAICRIPYWNPLFEKEMLNPTAALH</sequence>
<evidence type="ECO:0000313" key="2">
    <source>
        <dbReference type="Proteomes" id="UP000076532"/>
    </source>
</evidence>
<dbReference type="AlphaFoldDB" id="A0A166QKK7"/>
<dbReference type="OrthoDB" id="3561359at2759"/>
<gene>
    <name evidence="1" type="ORF">FIBSPDRAFT_948862</name>
</gene>
<reference evidence="1 2" key="1">
    <citation type="journal article" date="2016" name="Mol. Biol. Evol.">
        <title>Comparative Genomics of Early-Diverging Mushroom-Forming Fungi Provides Insights into the Origins of Lignocellulose Decay Capabilities.</title>
        <authorList>
            <person name="Nagy L.G."/>
            <person name="Riley R."/>
            <person name="Tritt A."/>
            <person name="Adam C."/>
            <person name="Daum C."/>
            <person name="Floudas D."/>
            <person name="Sun H."/>
            <person name="Yadav J.S."/>
            <person name="Pangilinan J."/>
            <person name="Larsson K.H."/>
            <person name="Matsuura K."/>
            <person name="Barry K."/>
            <person name="Labutti K."/>
            <person name="Kuo R."/>
            <person name="Ohm R.A."/>
            <person name="Bhattacharya S.S."/>
            <person name="Shirouzu T."/>
            <person name="Yoshinaga Y."/>
            <person name="Martin F.M."/>
            <person name="Grigoriev I.V."/>
            <person name="Hibbett D.S."/>
        </authorList>
    </citation>
    <scope>NUCLEOTIDE SEQUENCE [LARGE SCALE GENOMIC DNA]</scope>
    <source>
        <strain evidence="1 2">CBS 109695</strain>
    </source>
</reference>
<dbReference type="Proteomes" id="UP000076532">
    <property type="component" value="Unassembled WGS sequence"/>
</dbReference>
<organism evidence="1 2">
    <name type="scientific">Athelia psychrophila</name>
    <dbReference type="NCBI Taxonomy" id="1759441"/>
    <lineage>
        <taxon>Eukaryota</taxon>
        <taxon>Fungi</taxon>
        <taxon>Dikarya</taxon>
        <taxon>Basidiomycota</taxon>
        <taxon>Agaricomycotina</taxon>
        <taxon>Agaricomycetes</taxon>
        <taxon>Agaricomycetidae</taxon>
        <taxon>Atheliales</taxon>
        <taxon>Atheliaceae</taxon>
        <taxon>Athelia</taxon>
    </lineage>
</organism>
<dbReference type="STRING" id="436010.A0A166QKK7"/>
<proteinExistence type="predicted"/>
<protein>
    <submittedName>
        <fullName evidence="1">Uncharacterized protein</fullName>
    </submittedName>
</protein>
<evidence type="ECO:0000313" key="1">
    <source>
        <dbReference type="EMBL" id="KZP27259.1"/>
    </source>
</evidence>
<accession>A0A166QKK7</accession>
<keyword evidence="2" id="KW-1185">Reference proteome</keyword>
<dbReference type="EMBL" id="KV417510">
    <property type="protein sequence ID" value="KZP27259.1"/>
    <property type="molecule type" value="Genomic_DNA"/>
</dbReference>